<dbReference type="SUPFAM" id="SSF49313">
    <property type="entry name" value="Cadherin-like"/>
    <property type="match status" value="3"/>
</dbReference>
<dbReference type="EMBL" id="JARRAG010000002">
    <property type="protein sequence ID" value="MDG3006094.1"/>
    <property type="molecule type" value="Genomic_DNA"/>
</dbReference>
<dbReference type="InterPro" id="IPR011042">
    <property type="entry name" value="6-blade_b-propeller_TolB-like"/>
</dbReference>
<keyword evidence="1" id="KW-0677">Repeat</keyword>
<proteinExistence type="predicted"/>
<dbReference type="InterPro" id="IPR001258">
    <property type="entry name" value="NHL_repeat"/>
</dbReference>
<evidence type="ECO:0000256" key="1">
    <source>
        <dbReference type="ARBA" id="ARBA00022737"/>
    </source>
</evidence>
<feature type="repeat" description="NHL" evidence="2">
    <location>
        <begin position="413"/>
        <end position="454"/>
    </location>
</feature>
<dbReference type="SUPFAM" id="SSF63829">
    <property type="entry name" value="Calcium-dependent phosphotriesterase"/>
    <property type="match status" value="2"/>
</dbReference>
<dbReference type="Gene3D" id="2.40.10.500">
    <property type="match status" value="1"/>
</dbReference>
<dbReference type="Pfam" id="PF24684">
    <property type="entry name" value="Vgb_lyase"/>
    <property type="match status" value="2"/>
</dbReference>
<dbReference type="Gene3D" id="2.120.10.30">
    <property type="entry name" value="TolB, C-terminal domain"/>
    <property type="match status" value="2"/>
</dbReference>
<feature type="domain" description="Bacterial Ig-like" evidence="3">
    <location>
        <begin position="1581"/>
        <end position="1683"/>
    </location>
</feature>
<dbReference type="PANTHER" id="PTHR40274:SF4">
    <property type="entry name" value="BLL1406 PROTEIN"/>
    <property type="match status" value="1"/>
</dbReference>
<name>A0ABT6FF23_9BACT</name>
<dbReference type="PROSITE" id="PS51125">
    <property type="entry name" value="NHL"/>
    <property type="match status" value="1"/>
</dbReference>
<dbReference type="Pfam" id="PF05345">
    <property type="entry name" value="He_PIG"/>
    <property type="match status" value="1"/>
</dbReference>
<dbReference type="InterPro" id="IPR013783">
    <property type="entry name" value="Ig-like_fold"/>
</dbReference>
<keyword evidence="5" id="KW-1185">Reference proteome</keyword>
<dbReference type="Proteomes" id="UP001216907">
    <property type="component" value="Unassembled WGS sequence"/>
</dbReference>
<dbReference type="InterPro" id="IPR051344">
    <property type="entry name" value="Vgb"/>
</dbReference>
<evidence type="ECO:0000313" key="4">
    <source>
        <dbReference type="EMBL" id="MDG3006094.1"/>
    </source>
</evidence>
<protein>
    <submittedName>
        <fullName evidence="4">Ig-like domain repeat protein</fullName>
    </submittedName>
</protein>
<dbReference type="SUPFAM" id="SSF101898">
    <property type="entry name" value="NHL repeat"/>
    <property type="match status" value="1"/>
</dbReference>
<gene>
    <name evidence="4" type="ORF">PZE19_20160</name>
</gene>
<dbReference type="Pfam" id="PF16640">
    <property type="entry name" value="Big_3_5"/>
    <property type="match status" value="1"/>
</dbReference>
<organism evidence="4 5">
    <name type="scientific">Paludisphaera mucosa</name>
    <dbReference type="NCBI Taxonomy" id="3030827"/>
    <lineage>
        <taxon>Bacteria</taxon>
        <taxon>Pseudomonadati</taxon>
        <taxon>Planctomycetota</taxon>
        <taxon>Planctomycetia</taxon>
        <taxon>Isosphaerales</taxon>
        <taxon>Isosphaeraceae</taxon>
        <taxon>Paludisphaera</taxon>
    </lineage>
</organism>
<sequence length="1826" mass="177542">MLNLGLGTGEKLTVVSHTTSYSLSLGAGQTWSGQDDADVHGGGTKTLTVTGAGIAAFTSGIHISDSASAGGDAVEFADGGSKVYANSFAIDLGHATSGVATPGLSFKGATTFGAGAALTAVVGGDVVVAAGASLSFAGGPLSLSATGTNAPLVVGGGIADDGGPVTLQATGAIVVEAGATVNAGVGALVVAADVRADGAGDDGAGALSLAAGASLFAQDITLRGADVAVDAAAVVGRAVAGPAVSTFVPSTAGLLSPLGTAFDADGDLYVGNYSTTADGSISKITPTGQVSTFASGSSLIQATGLAFDSHGTLYIANWYSGAISKVAPDGTVANFVATGLNSIFSMAFGPNGDLYVAGESSDQILKVTPDGVVSTFIDRSAGLDGPFGLAFDADGVLYVSSRSGNTISKATADGVVSTFVSSGLNNPWGLAFDSRGDLYVANFGGSSISKVTADGVVATYLTGVNGPATLAFDSTGALYITNFSRNTVTKATAAVAATQAVTIRSSLGDRPMSLGGADDAVAGVNLTDAELARIVTSPTGVVTIGDAEQTGDLVLAGATLATTPGAVAAVVQSAAGGGRIVLDDTGGTALQGGAGGVTLTAGAGGIAALNPADDRAEIATTGAAVVLVTTGPIGVAGSPIQFAANANTAQQIVTVRGASSAHLDGLGALTLGNVEGGDANTALTVTAREGLVVAGGAVVNTGAGALSLAADVKADETGDDGVGTLHIGAGSAVYAATIALRGADIDVDASADVGSRSSLVSKDLAHSADGLSTPLGQAFDSAGNLYVANYGNNTISKITPAGVVSAFVAAGAGLHAPIGLAFDAGGVLFVANSAEGTISKVTPDGTVSLFVSSDSGLSNLRALAFDAAGDLYVACFLSDKVSRVTPDGVVSTFATGLDGATGLAFDAAGDLYVSNFSANTVSRVTPDGVASVFVDSTSGLTRPQGLAFDSGGRLIVANGDGAILQVTSNAVVSTLVPQSAGLYQPAFLAFDAGGRLYVTASGVVARLTTNVAPTSLASIRSSSPGRPMSLGAGDVQLKGVNLTNAELARIVTLATGEVVVGDHAQTGDVTLTGATIATTAGAATTVVQSAVGDGGIVLAPGATTALDGHGGAVTLIPGTGGLAADVPAAGSTFTTRGFTAAGLALNLGLPFAPEAGRTMTIVRNTGGPIVGEFTNLPDGEVVTLVGVDARSYEFLVSYAGGSGHDLTLTAMAAPAITSVGHATWLVGRAGSFAILTTGAPAAVLSMSGTLPDGVTFKADGKGAGTLKGTPAAGAGGSYQLTFTASNGATPDAVQTFTLTINQAPAVTSADHAAFVVGRSGSFTVTTSGYPVAGVAATGALPAGLTFVDNGDGTATLTGAPAAGSGGVYALTLAASNGAAPDAVQAFTLTVGQVSTFTSVDHATFVAGLASSFTIATSGFPAPALAATGSLPAGLSFVDNGDGTATLAGAPAAGSGGVYALTLAASNGVALDAVQAFTLTVGQASTFTSVDHATFVAERSGSFTVTTNGYPSAVVLQTGVLPAGLSFVDNGDGTATLAGAPAAGSGGVYALTLAASNGVAPDAVQSYSLTVDPGVTSTTTTLTSARDASLYGQGVLLTAIVQATGGGAQSLVGMVQFWDGGLLLGVVPVSGTGLASLQVATPTAWGQASLLVASLAAGEHSLAATYLGTDGYRSSTSAVMVQEVAVNQAVAKLDYAVVPPSGPSQTHRSVVFTVLVDSAGAARPISEGTVSIRQSNGRIVATKAVENGRATFDRLLCQAFQKSFYAVYSGTANLTGARSNSIRVTLTPSASRSRSTPTPIVPKVTAHAPGATIARAFHSSRSGGRMR</sequence>
<evidence type="ECO:0000313" key="5">
    <source>
        <dbReference type="Proteomes" id="UP001216907"/>
    </source>
</evidence>
<dbReference type="RefSeq" id="WP_277862396.1">
    <property type="nucleotide sequence ID" value="NZ_JARRAG010000002.1"/>
</dbReference>
<accession>A0ABT6FF23</accession>
<dbReference type="InterPro" id="IPR032109">
    <property type="entry name" value="Big_3_5"/>
</dbReference>
<dbReference type="PANTHER" id="PTHR40274">
    <property type="entry name" value="VIRGINIAMYCIN B LYASE"/>
    <property type="match status" value="1"/>
</dbReference>
<evidence type="ECO:0000256" key="2">
    <source>
        <dbReference type="PROSITE-ProRule" id="PRU00504"/>
    </source>
</evidence>
<evidence type="ECO:0000259" key="3">
    <source>
        <dbReference type="Pfam" id="PF16640"/>
    </source>
</evidence>
<dbReference type="InterPro" id="IPR015919">
    <property type="entry name" value="Cadherin-like_sf"/>
</dbReference>
<reference evidence="4 5" key="1">
    <citation type="submission" date="2023-03" db="EMBL/GenBank/DDBJ databases">
        <title>Paludisphaera mucosa sp. nov. a novel planctomycete from northern fen.</title>
        <authorList>
            <person name="Ivanova A."/>
        </authorList>
    </citation>
    <scope>NUCLEOTIDE SEQUENCE [LARGE SCALE GENOMIC DNA]</scope>
    <source>
        <strain evidence="4 5">Pla2</strain>
    </source>
</reference>
<comment type="caution">
    <text evidence="4">The sequence shown here is derived from an EMBL/GenBank/DDBJ whole genome shotgun (WGS) entry which is preliminary data.</text>
</comment>
<dbReference type="Gene3D" id="2.60.40.10">
    <property type="entry name" value="Immunoglobulins"/>
    <property type="match status" value="5"/>
</dbReference>